<proteinExistence type="predicted"/>
<keyword evidence="3" id="KW-1185">Reference proteome</keyword>
<gene>
    <name evidence="2" type="ORF">D915_007605</name>
</gene>
<sequence length="143" mass="16259">MKYLSEQIRPTVCYSAFFTLYFDRLKPPPRSFIYSCSSKSVESGVVKDGGQIEAVKQVVVKCEPFTRPEATVDGKVHVREMMAMKRISILPLISSFVVCAVFTALSVIQFQMQKMTVSVTNLEVHFAAWRRYCGTWSPFSQLL</sequence>
<feature type="transmembrane region" description="Helical" evidence="1">
    <location>
        <begin position="89"/>
        <end position="112"/>
    </location>
</feature>
<reference evidence="2" key="1">
    <citation type="submission" date="2019-03" db="EMBL/GenBank/DDBJ databases">
        <title>Improved annotation for the trematode Fasciola hepatica.</title>
        <authorList>
            <person name="Choi Y.-J."/>
            <person name="Martin J."/>
            <person name="Mitreva M."/>
        </authorList>
    </citation>
    <scope>NUCLEOTIDE SEQUENCE [LARGE SCALE GENOMIC DNA]</scope>
</reference>
<keyword evidence="1" id="KW-0472">Membrane</keyword>
<evidence type="ECO:0000256" key="1">
    <source>
        <dbReference type="SAM" id="Phobius"/>
    </source>
</evidence>
<dbReference type="Proteomes" id="UP000230066">
    <property type="component" value="Unassembled WGS sequence"/>
</dbReference>
<dbReference type="EMBL" id="JXXN02003400">
    <property type="protein sequence ID" value="THD21601.1"/>
    <property type="molecule type" value="Genomic_DNA"/>
</dbReference>
<dbReference type="AlphaFoldDB" id="A0A4E0R7G5"/>
<organism evidence="2 3">
    <name type="scientific">Fasciola hepatica</name>
    <name type="common">Liver fluke</name>
    <dbReference type="NCBI Taxonomy" id="6192"/>
    <lineage>
        <taxon>Eukaryota</taxon>
        <taxon>Metazoa</taxon>
        <taxon>Spiralia</taxon>
        <taxon>Lophotrochozoa</taxon>
        <taxon>Platyhelminthes</taxon>
        <taxon>Trematoda</taxon>
        <taxon>Digenea</taxon>
        <taxon>Plagiorchiida</taxon>
        <taxon>Echinostomata</taxon>
        <taxon>Echinostomatoidea</taxon>
        <taxon>Fasciolidae</taxon>
        <taxon>Fasciola</taxon>
    </lineage>
</organism>
<name>A0A4E0R7G5_FASHE</name>
<evidence type="ECO:0000313" key="2">
    <source>
        <dbReference type="EMBL" id="THD21601.1"/>
    </source>
</evidence>
<accession>A0A4E0R7G5</accession>
<comment type="caution">
    <text evidence="2">The sequence shown here is derived from an EMBL/GenBank/DDBJ whole genome shotgun (WGS) entry which is preliminary data.</text>
</comment>
<protein>
    <submittedName>
        <fullName evidence="2">Uncharacterized protein</fullName>
    </submittedName>
</protein>
<evidence type="ECO:0000313" key="3">
    <source>
        <dbReference type="Proteomes" id="UP000230066"/>
    </source>
</evidence>
<keyword evidence="1" id="KW-1133">Transmembrane helix</keyword>
<keyword evidence="1" id="KW-0812">Transmembrane</keyword>